<keyword evidence="6" id="KW-0175">Coiled coil</keyword>
<dbReference type="Gene3D" id="2.40.10.350">
    <property type="entry name" value="Rod shape-determining protein MreC, domain 2"/>
    <property type="match status" value="1"/>
</dbReference>
<feature type="coiled-coil region" evidence="6">
    <location>
        <begin position="91"/>
        <end position="118"/>
    </location>
</feature>
<dbReference type="GO" id="GO:0008360">
    <property type="term" value="P:regulation of cell shape"/>
    <property type="evidence" value="ECO:0007669"/>
    <property type="project" value="UniProtKB-KW"/>
</dbReference>
<evidence type="ECO:0000256" key="4">
    <source>
        <dbReference type="ARBA" id="ARBA00032089"/>
    </source>
</evidence>
<evidence type="ECO:0000256" key="6">
    <source>
        <dbReference type="SAM" id="Coils"/>
    </source>
</evidence>
<dbReference type="PANTHER" id="PTHR34138">
    <property type="entry name" value="CELL SHAPE-DETERMINING PROTEIN MREC"/>
    <property type="match status" value="1"/>
</dbReference>
<dbReference type="InterPro" id="IPR055342">
    <property type="entry name" value="MreC_beta-barrel_core"/>
</dbReference>
<accession>A0A1H0LKA1</accession>
<feature type="region of interest" description="Disordered" evidence="7">
    <location>
        <begin position="1"/>
        <end position="27"/>
    </location>
</feature>
<evidence type="ECO:0000256" key="3">
    <source>
        <dbReference type="ARBA" id="ARBA00022960"/>
    </source>
</evidence>
<reference evidence="9 10" key="1">
    <citation type="submission" date="2016-10" db="EMBL/GenBank/DDBJ databases">
        <authorList>
            <person name="de Groot N.N."/>
        </authorList>
    </citation>
    <scope>NUCLEOTIDE SEQUENCE [LARGE SCALE GENOMIC DNA]</scope>
    <source>
        <strain evidence="9 10">CGMCC 1.11147</strain>
    </source>
</reference>
<organism evidence="9 10">
    <name type="scientific">Nocardioides szechwanensis</name>
    <dbReference type="NCBI Taxonomy" id="1005944"/>
    <lineage>
        <taxon>Bacteria</taxon>
        <taxon>Bacillati</taxon>
        <taxon>Actinomycetota</taxon>
        <taxon>Actinomycetes</taxon>
        <taxon>Propionibacteriales</taxon>
        <taxon>Nocardioidaceae</taxon>
        <taxon>Nocardioides</taxon>
    </lineage>
</organism>
<sequence length="315" mass="33136">MRPDPTRERRWRPTGLGASGGSGRHGQPPRGLVVALLLACATLITLDYQGGNDSPVEPVRRVMGEVYGPVEVGVATAIRPVVSIPRWLRSQDSMRDEIDDLEAQNAELRQQVNTAGYDRNKLAEYDGLTAAAGSLGYALVPARVVGLGPSQSFSSTVTIDAGSRAGLRPDMTVVNNDGLVGRVLRVTRTTATVLLVIDADSVVGGRVGESMEIGMLHGRGVLGDEGRLDLELIDTSVVPNRGDTVVTWGSESGAPYVAGVPVGRIETVFSNVRDGSQRAVIAPFVDFGALDLVGVVVPSGTDSDRAVVEADGSIR</sequence>
<dbReference type="RefSeq" id="WP_091026994.1">
    <property type="nucleotide sequence ID" value="NZ_BKAE01000027.1"/>
</dbReference>
<dbReference type="Gene3D" id="2.40.10.340">
    <property type="entry name" value="Rod shape-determining protein MreC, domain 1"/>
    <property type="match status" value="1"/>
</dbReference>
<feature type="domain" description="Rod shape-determining protein MreC beta-barrel core" evidence="8">
    <location>
        <begin position="151"/>
        <end position="296"/>
    </location>
</feature>
<dbReference type="PIRSF" id="PIRSF038471">
    <property type="entry name" value="MreC"/>
    <property type="match status" value="1"/>
</dbReference>
<gene>
    <name evidence="9" type="ORF">SAMN05192576_0271</name>
</gene>
<evidence type="ECO:0000256" key="1">
    <source>
        <dbReference type="ARBA" id="ARBA00009369"/>
    </source>
</evidence>
<keyword evidence="10" id="KW-1185">Reference proteome</keyword>
<dbReference type="GO" id="GO:0005886">
    <property type="term" value="C:plasma membrane"/>
    <property type="evidence" value="ECO:0007669"/>
    <property type="project" value="TreeGrafter"/>
</dbReference>
<dbReference type="InterPro" id="IPR042175">
    <property type="entry name" value="Cell/Rod_MreC_2"/>
</dbReference>
<dbReference type="Proteomes" id="UP000199004">
    <property type="component" value="Unassembled WGS sequence"/>
</dbReference>
<evidence type="ECO:0000313" key="10">
    <source>
        <dbReference type="Proteomes" id="UP000199004"/>
    </source>
</evidence>
<dbReference type="EMBL" id="FNIC01000012">
    <property type="protein sequence ID" value="SDO68637.1"/>
    <property type="molecule type" value="Genomic_DNA"/>
</dbReference>
<dbReference type="STRING" id="1005944.SAMN05192576_0271"/>
<evidence type="ECO:0000256" key="7">
    <source>
        <dbReference type="SAM" id="MobiDB-lite"/>
    </source>
</evidence>
<proteinExistence type="inferred from homology"/>
<evidence type="ECO:0000256" key="2">
    <source>
        <dbReference type="ARBA" id="ARBA00013855"/>
    </source>
</evidence>
<name>A0A1H0LKA1_9ACTN</name>
<dbReference type="InterPro" id="IPR042177">
    <property type="entry name" value="Cell/Rod_1"/>
</dbReference>
<comment type="function">
    <text evidence="5">Involved in formation and maintenance of cell shape.</text>
</comment>
<evidence type="ECO:0000256" key="5">
    <source>
        <dbReference type="PIRNR" id="PIRNR038471"/>
    </source>
</evidence>
<dbReference type="OrthoDB" id="5196068at2"/>
<dbReference type="PANTHER" id="PTHR34138:SF1">
    <property type="entry name" value="CELL SHAPE-DETERMINING PROTEIN MREC"/>
    <property type="match status" value="1"/>
</dbReference>
<evidence type="ECO:0000259" key="8">
    <source>
        <dbReference type="Pfam" id="PF04085"/>
    </source>
</evidence>
<protein>
    <recommendedName>
        <fullName evidence="2 5">Cell shape-determining protein MreC</fullName>
    </recommendedName>
    <alternativeName>
        <fullName evidence="4 5">Cell shape protein MreC</fullName>
    </alternativeName>
</protein>
<keyword evidence="3 5" id="KW-0133">Cell shape</keyword>
<dbReference type="InterPro" id="IPR007221">
    <property type="entry name" value="MreC"/>
</dbReference>
<comment type="similarity">
    <text evidence="1 5">Belongs to the MreC family.</text>
</comment>
<dbReference type="Pfam" id="PF04085">
    <property type="entry name" value="MreC"/>
    <property type="match status" value="1"/>
</dbReference>
<dbReference type="AlphaFoldDB" id="A0A1H0LKA1"/>
<evidence type="ECO:0000313" key="9">
    <source>
        <dbReference type="EMBL" id="SDO68637.1"/>
    </source>
</evidence>